<feature type="region of interest" description="Disordered" evidence="1">
    <location>
        <begin position="23"/>
        <end position="60"/>
    </location>
</feature>
<protein>
    <submittedName>
        <fullName evidence="2">Uncharacterized protein</fullName>
    </submittedName>
</protein>
<dbReference type="AlphaFoldDB" id="A0AA88MMV2"/>
<evidence type="ECO:0000313" key="3">
    <source>
        <dbReference type="Proteomes" id="UP001187415"/>
    </source>
</evidence>
<proteinExistence type="predicted"/>
<organism evidence="2 3">
    <name type="scientific">Channa striata</name>
    <name type="common">Snakehead murrel</name>
    <name type="synonym">Ophicephalus striatus</name>
    <dbReference type="NCBI Taxonomy" id="64152"/>
    <lineage>
        <taxon>Eukaryota</taxon>
        <taxon>Metazoa</taxon>
        <taxon>Chordata</taxon>
        <taxon>Craniata</taxon>
        <taxon>Vertebrata</taxon>
        <taxon>Euteleostomi</taxon>
        <taxon>Actinopterygii</taxon>
        <taxon>Neopterygii</taxon>
        <taxon>Teleostei</taxon>
        <taxon>Neoteleostei</taxon>
        <taxon>Acanthomorphata</taxon>
        <taxon>Anabantaria</taxon>
        <taxon>Anabantiformes</taxon>
        <taxon>Channoidei</taxon>
        <taxon>Channidae</taxon>
        <taxon>Channa</taxon>
    </lineage>
</organism>
<keyword evidence="3" id="KW-1185">Reference proteome</keyword>
<reference evidence="2" key="1">
    <citation type="submission" date="2023-07" db="EMBL/GenBank/DDBJ databases">
        <title>Chromosome-level Genome Assembly of Striped Snakehead (Channa striata).</title>
        <authorList>
            <person name="Liu H."/>
        </authorList>
    </citation>
    <scope>NUCLEOTIDE SEQUENCE</scope>
    <source>
        <strain evidence="2">Gz</strain>
        <tissue evidence="2">Muscle</tissue>
    </source>
</reference>
<sequence length="71" mass="7892">MESENCLEKQLHSCPRDFVKPRSLVMDDHGSQSRARSSALRVSTKSKAPSPPGLKKLDSPGFCQLHQETLI</sequence>
<comment type="caution">
    <text evidence="2">The sequence shown here is derived from an EMBL/GenBank/DDBJ whole genome shotgun (WGS) entry which is preliminary data.</text>
</comment>
<feature type="compositionally biased region" description="Polar residues" evidence="1">
    <location>
        <begin position="32"/>
        <end position="47"/>
    </location>
</feature>
<dbReference type="EMBL" id="JAUPFM010000010">
    <property type="protein sequence ID" value="KAK2839750.1"/>
    <property type="molecule type" value="Genomic_DNA"/>
</dbReference>
<evidence type="ECO:0000313" key="2">
    <source>
        <dbReference type="EMBL" id="KAK2839750.1"/>
    </source>
</evidence>
<accession>A0AA88MMV2</accession>
<gene>
    <name evidence="2" type="ORF">Q5P01_013490</name>
</gene>
<dbReference type="Proteomes" id="UP001187415">
    <property type="component" value="Unassembled WGS sequence"/>
</dbReference>
<evidence type="ECO:0000256" key="1">
    <source>
        <dbReference type="SAM" id="MobiDB-lite"/>
    </source>
</evidence>
<name>A0AA88MMV2_CHASR</name>